<keyword evidence="4" id="KW-1185">Reference proteome</keyword>
<evidence type="ECO:0000313" key="3">
    <source>
        <dbReference type="EMBL" id="MBB3187602.1"/>
    </source>
</evidence>
<dbReference type="AlphaFoldDB" id="A0A7W5DR70"/>
<dbReference type="InterPro" id="IPR021255">
    <property type="entry name" value="DUF2807"/>
</dbReference>
<evidence type="ECO:0000313" key="4">
    <source>
        <dbReference type="Proteomes" id="UP000544222"/>
    </source>
</evidence>
<protein>
    <recommendedName>
        <fullName evidence="2">Putative auto-transporter adhesin head GIN domain-containing protein</fullName>
    </recommendedName>
</protein>
<name>A0A7W5DR70_9PORP</name>
<dbReference type="EMBL" id="JACHYB010000001">
    <property type="protein sequence ID" value="MBB3187602.1"/>
    <property type="molecule type" value="Genomic_DNA"/>
</dbReference>
<evidence type="ECO:0000259" key="2">
    <source>
        <dbReference type="Pfam" id="PF10988"/>
    </source>
</evidence>
<gene>
    <name evidence="3" type="ORF">FHX64_001765</name>
</gene>
<organism evidence="3 4">
    <name type="scientific">Microbacter margulisiae</name>
    <dbReference type="NCBI Taxonomy" id="1350067"/>
    <lineage>
        <taxon>Bacteria</taxon>
        <taxon>Pseudomonadati</taxon>
        <taxon>Bacteroidota</taxon>
        <taxon>Bacteroidia</taxon>
        <taxon>Bacteroidales</taxon>
        <taxon>Porphyromonadaceae</taxon>
        <taxon>Microbacter</taxon>
    </lineage>
</organism>
<keyword evidence="1" id="KW-0732">Signal</keyword>
<dbReference type="Gene3D" id="2.160.20.120">
    <property type="match status" value="1"/>
</dbReference>
<sequence>MKHLIISAFVLATTMHMQAQIVKELRVNTAGIIHTVKINDVAAVCFLAGSTYKVEIETEKANQPNVTVTETNHQLTIDAIHKQNSKRCIAYITIPNKPVTIIARNVASCYTSPNSILELDNLQFDARSVASIKMNLISNVFNCTFNAVAYAEMTGSANRCKFDFTSTTDIKMGKFKIKDLDLTAHSGISMSLYVSRQLKSDVNNVMHFDLAGHPLIVKE</sequence>
<evidence type="ECO:0000256" key="1">
    <source>
        <dbReference type="SAM" id="SignalP"/>
    </source>
</evidence>
<feature type="domain" description="Putative auto-transporter adhesin head GIN" evidence="2">
    <location>
        <begin position="35"/>
        <end position="213"/>
    </location>
</feature>
<dbReference type="Proteomes" id="UP000544222">
    <property type="component" value="Unassembled WGS sequence"/>
</dbReference>
<accession>A0A7W5DR70</accession>
<feature type="chain" id="PRO_5030741361" description="Putative auto-transporter adhesin head GIN domain-containing protein" evidence="1">
    <location>
        <begin position="20"/>
        <end position="219"/>
    </location>
</feature>
<dbReference type="Pfam" id="PF10988">
    <property type="entry name" value="DUF2807"/>
    <property type="match status" value="1"/>
</dbReference>
<dbReference type="RefSeq" id="WP_183413350.1">
    <property type="nucleotide sequence ID" value="NZ_JACHYB010000001.1"/>
</dbReference>
<comment type="caution">
    <text evidence="3">The sequence shown here is derived from an EMBL/GenBank/DDBJ whole genome shotgun (WGS) entry which is preliminary data.</text>
</comment>
<proteinExistence type="predicted"/>
<feature type="signal peptide" evidence="1">
    <location>
        <begin position="1"/>
        <end position="19"/>
    </location>
</feature>
<reference evidence="3 4" key="1">
    <citation type="submission" date="2020-08" db="EMBL/GenBank/DDBJ databases">
        <title>Genomic Encyclopedia of Type Strains, Phase IV (KMG-IV): sequencing the most valuable type-strain genomes for metagenomic binning, comparative biology and taxonomic classification.</title>
        <authorList>
            <person name="Goeker M."/>
        </authorList>
    </citation>
    <scope>NUCLEOTIDE SEQUENCE [LARGE SCALE GENOMIC DNA]</scope>
    <source>
        <strain evidence="3 4">DSM 27471</strain>
    </source>
</reference>